<reference evidence="1" key="2">
    <citation type="submission" date="2021-10" db="EMBL/GenBank/DDBJ databases">
        <title>Phylogenomics reveals ancestral predisposition of the termite-cultivated fungus Termitomyces towards a domesticated lifestyle.</title>
        <authorList>
            <person name="Auxier B."/>
            <person name="Grum-Grzhimaylo A."/>
            <person name="Cardenas M.E."/>
            <person name="Lodge J.D."/>
            <person name="Laessoe T."/>
            <person name="Pedersen O."/>
            <person name="Smith M.E."/>
            <person name="Kuyper T.W."/>
            <person name="Franco-Molano E.A."/>
            <person name="Baroni T.J."/>
            <person name="Aanen D.K."/>
        </authorList>
    </citation>
    <scope>NUCLEOTIDE SEQUENCE</scope>
    <source>
        <strain evidence="1">D49</strain>
    </source>
</reference>
<evidence type="ECO:0000313" key="1">
    <source>
        <dbReference type="EMBL" id="KAG5650160.1"/>
    </source>
</evidence>
<dbReference type="SUPFAM" id="SSF52047">
    <property type="entry name" value="RNI-like"/>
    <property type="match status" value="1"/>
</dbReference>
<organism evidence="1 2">
    <name type="scientific">Sphagnurus paluster</name>
    <dbReference type="NCBI Taxonomy" id="117069"/>
    <lineage>
        <taxon>Eukaryota</taxon>
        <taxon>Fungi</taxon>
        <taxon>Dikarya</taxon>
        <taxon>Basidiomycota</taxon>
        <taxon>Agaricomycotina</taxon>
        <taxon>Agaricomycetes</taxon>
        <taxon>Agaricomycetidae</taxon>
        <taxon>Agaricales</taxon>
        <taxon>Tricholomatineae</taxon>
        <taxon>Lyophyllaceae</taxon>
        <taxon>Sphagnurus</taxon>
    </lineage>
</organism>
<dbReference type="EMBL" id="JABCKI010000536">
    <property type="protein sequence ID" value="KAG5650160.1"/>
    <property type="molecule type" value="Genomic_DNA"/>
</dbReference>
<accession>A0A9P7KIW6</accession>
<sequence length="344" mass="38210">MHLLEDLYLPLYLITSSVISTLANLRTLRNLRLAHPTYVQWRRSAISSDSLQPITDHQEHHFMHLHSLEIDTTFDYIPRVLCAHPTLTSRTKHLSLSCLPPLPGITLATLFGPLLTSPSAFQSLTHLSLNFIVPIHKPEGYGLGANFFAPFLAAPFLKHLVSFHLQHRSPLELDDDALAAIVQCMPNLESFRLSTASHSASHMSRPIIDTSLLALVYLMKSCPRLKEIELPVDADWFRVPTIKHLQPTRHPVLLDLSISPIGPVGLGEADSPGDVARFLAALFPHKDSEFRVRGGKPGTLKNMGYSTMQEEGDNDKPSSYAHRWSTVLEQIEKRSASGCSGEGV</sequence>
<comment type="caution">
    <text evidence="1">The sequence shown here is derived from an EMBL/GenBank/DDBJ whole genome shotgun (WGS) entry which is preliminary data.</text>
</comment>
<reference evidence="1" key="1">
    <citation type="submission" date="2021-02" db="EMBL/GenBank/DDBJ databases">
        <authorList>
            <person name="Nieuwenhuis M."/>
            <person name="Van De Peppel L.J.J."/>
        </authorList>
    </citation>
    <scope>NUCLEOTIDE SEQUENCE</scope>
    <source>
        <strain evidence="1">D49</strain>
    </source>
</reference>
<proteinExistence type="predicted"/>
<keyword evidence="2" id="KW-1185">Reference proteome</keyword>
<protein>
    <submittedName>
        <fullName evidence="1">Uncharacterized protein</fullName>
    </submittedName>
</protein>
<gene>
    <name evidence="1" type="ORF">H0H81_000507</name>
</gene>
<name>A0A9P7KIW6_9AGAR</name>
<dbReference type="Proteomes" id="UP000717328">
    <property type="component" value="Unassembled WGS sequence"/>
</dbReference>
<evidence type="ECO:0000313" key="2">
    <source>
        <dbReference type="Proteomes" id="UP000717328"/>
    </source>
</evidence>
<dbReference type="OrthoDB" id="3543113at2759"/>
<dbReference type="InterPro" id="IPR032675">
    <property type="entry name" value="LRR_dom_sf"/>
</dbReference>
<dbReference type="AlphaFoldDB" id="A0A9P7KIW6"/>
<dbReference type="Gene3D" id="3.80.10.10">
    <property type="entry name" value="Ribonuclease Inhibitor"/>
    <property type="match status" value="1"/>
</dbReference>